<protein>
    <submittedName>
        <fullName evidence="1">Uncharacterized protein</fullName>
    </submittedName>
</protein>
<evidence type="ECO:0000313" key="2">
    <source>
        <dbReference type="Proteomes" id="UP000664991"/>
    </source>
</evidence>
<dbReference type="Proteomes" id="UP000664991">
    <property type="component" value="Unassembled WGS sequence"/>
</dbReference>
<name>A0A836CU80_SHEEP</name>
<sequence length="186" mass="21066">MSLCPRAVFSFHNCSKSDYRHVASQCLEKLRLHRKANEWLPTTWASETKPQAHRWVTCFAWLRPALLCKMGALNSQPKVANSSRPCTSLARQSYLETSSGPWGLPDDERFQNKPACHLERGHLNVQPTFFFNFVKRQDNGSACKQNHGAHNVDKVHKILKTLQSIPRCPSSNLPTVLGEPVWSLSS</sequence>
<gene>
    <name evidence="1" type="ORF">JEQ12_011981</name>
</gene>
<accession>A0A836CU80</accession>
<organism evidence="1 2">
    <name type="scientific">Ovis aries</name>
    <name type="common">Sheep</name>
    <dbReference type="NCBI Taxonomy" id="9940"/>
    <lineage>
        <taxon>Eukaryota</taxon>
        <taxon>Metazoa</taxon>
        <taxon>Chordata</taxon>
        <taxon>Craniata</taxon>
        <taxon>Vertebrata</taxon>
        <taxon>Euteleostomi</taxon>
        <taxon>Mammalia</taxon>
        <taxon>Eutheria</taxon>
        <taxon>Laurasiatheria</taxon>
        <taxon>Artiodactyla</taxon>
        <taxon>Ruminantia</taxon>
        <taxon>Pecora</taxon>
        <taxon>Bovidae</taxon>
        <taxon>Caprinae</taxon>
        <taxon>Ovis</taxon>
    </lineage>
</organism>
<reference evidence="1 2" key="1">
    <citation type="submission" date="2020-12" db="EMBL/GenBank/DDBJ databases">
        <title>De novo assembly of Tibetan sheep genome.</title>
        <authorList>
            <person name="Li X."/>
        </authorList>
    </citation>
    <scope>NUCLEOTIDE SEQUENCE [LARGE SCALE GENOMIC DNA]</scope>
    <source>
        <tissue evidence="1">Heart</tissue>
    </source>
</reference>
<dbReference type="EMBL" id="JAEMGP010000023">
    <property type="protein sequence ID" value="KAG5195686.1"/>
    <property type="molecule type" value="Genomic_DNA"/>
</dbReference>
<dbReference type="AlphaFoldDB" id="A0A836CU80"/>
<proteinExistence type="predicted"/>
<evidence type="ECO:0000313" key="1">
    <source>
        <dbReference type="EMBL" id="KAG5195686.1"/>
    </source>
</evidence>
<comment type="caution">
    <text evidence="1">The sequence shown here is derived from an EMBL/GenBank/DDBJ whole genome shotgun (WGS) entry which is preliminary data.</text>
</comment>